<feature type="transmembrane region" description="Helical" evidence="6">
    <location>
        <begin position="278"/>
        <end position="300"/>
    </location>
</feature>
<feature type="transmembrane region" description="Helical" evidence="6">
    <location>
        <begin position="12"/>
        <end position="31"/>
    </location>
</feature>
<dbReference type="Proteomes" id="UP000515349">
    <property type="component" value="Chromosome"/>
</dbReference>
<evidence type="ECO:0000256" key="6">
    <source>
        <dbReference type="SAM" id="Phobius"/>
    </source>
</evidence>
<keyword evidence="5 6" id="KW-0472">Membrane</keyword>
<feature type="transmembrane region" description="Helical" evidence="6">
    <location>
        <begin position="312"/>
        <end position="334"/>
    </location>
</feature>
<feature type="transmembrane region" description="Helical" evidence="6">
    <location>
        <begin position="100"/>
        <end position="117"/>
    </location>
</feature>
<dbReference type="GO" id="GO:0005886">
    <property type="term" value="C:plasma membrane"/>
    <property type="evidence" value="ECO:0007669"/>
    <property type="project" value="UniProtKB-SubCell"/>
</dbReference>
<keyword evidence="10" id="KW-1185">Reference proteome</keyword>
<dbReference type="Proteomes" id="UP000539710">
    <property type="component" value="Unassembled WGS sequence"/>
</dbReference>
<sequence>MQKTFIHTFLSRALILILNFGIIIFATNVWGSQGKGSISMLIADLAIIGFISNIFVGSITYLTSRYKTADILGIAYVWSVVVGISIPLVVHFAIRPVYDLRYLVLLSVLFSLLTSNINHFIGKQDIAKFNLYTILQQGVHLVFILAAFYIFGITSLNTYFITLIACYGVLFFVSTLQLSTESKLPEFSFSGAVIRSMFSYGWKTQLSALMQFMNYRLSFYFLEVYRGIASVGVFSIGVALSEGIWAVSRSLSTILYSKVVNSSNQLESVDAAKVAIKLSFLVTSFFVLIILCVPAEVYTIVFGEAFYQTKLIFMLLSPGILAIAVSNIVGSYFAGVNRLQVLNIKSFVGLAFTVISSVYVIPRWGIIGACVVTTISYCLSSGILFWKFYKGTTFKVADLLPTKAELTFVKQFFSTGNK</sequence>
<feature type="transmembrane region" description="Helical" evidence="6">
    <location>
        <begin position="366"/>
        <end position="386"/>
    </location>
</feature>
<reference evidence="7" key="4">
    <citation type="submission" date="2020-07" db="EMBL/GenBank/DDBJ databases">
        <authorList>
            <person name="Yang C."/>
        </authorList>
    </citation>
    <scope>NUCLEOTIDE SEQUENCE</scope>
    <source>
        <strain evidence="7">Cx-624</strain>
    </source>
</reference>
<feature type="transmembrane region" description="Helical" evidence="6">
    <location>
        <begin position="74"/>
        <end position="94"/>
    </location>
</feature>
<organism evidence="8 9">
    <name type="scientific">Marnyiella aurantia</name>
    <dbReference type="NCBI Taxonomy" id="2758037"/>
    <lineage>
        <taxon>Bacteria</taxon>
        <taxon>Pseudomonadati</taxon>
        <taxon>Bacteroidota</taxon>
        <taxon>Flavobacteriia</taxon>
        <taxon>Flavobacteriales</taxon>
        <taxon>Weeksellaceae</taxon>
        <taxon>Marnyiella</taxon>
    </lineage>
</organism>
<gene>
    <name evidence="8" type="ORF">H1R16_08500</name>
    <name evidence="7" type="ORF">H2507_06940</name>
</gene>
<comment type="subcellular location">
    <subcellularLocation>
        <location evidence="1">Cell membrane</location>
        <topology evidence="1">Multi-pass membrane protein</topology>
    </subcellularLocation>
</comment>
<evidence type="ECO:0000256" key="1">
    <source>
        <dbReference type="ARBA" id="ARBA00004651"/>
    </source>
</evidence>
<evidence type="ECO:0000313" key="8">
    <source>
        <dbReference type="EMBL" id="QMS97758.1"/>
    </source>
</evidence>
<dbReference type="EMBL" id="CP059472">
    <property type="protein sequence ID" value="QMS97758.1"/>
    <property type="molecule type" value="Genomic_DNA"/>
</dbReference>
<dbReference type="PANTHER" id="PTHR30250">
    <property type="entry name" value="PST FAMILY PREDICTED COLANIC ACID TRANSPORTER"/>
    <property type="match status" value="1"/>
</dbReference>
<evidence type="ECO:0000313" key="7">
    <source>
        <dbReference type="EMBL" id="MBA5246899.1"/>
    </source>
</evidence>
<evidence type="ECO:0000313" key="10">
    <source>
        <dbReference type="Proteomes" id="UP000539710"/>
    </source>
</evidence>
<feature type="transmembrane region" description="Helical" evidence="6">
    <location>
        <begin position="228"/>
        <end position="248"/>
    </location>
</feature>
<feature type="transmembrane region" description="Helical" evidence="6">
    <location>
        <begin position="341"/>
        <end position="360"/>
    </location>
</feature>
<name>A0A7D7LQK6_9FLAO</name>
<keyword evidence="2" id="KW-1003">Cell membrane</keyword>
<reference evidence="9" key="2">
    <citation type="submission" date="2020-07" db="EMBL/GenBank/DDBJ databases">
        <title>Chryseobacterium sp.cx-624.</title>
        <authorList>
            <person name="Yang C."/>
        </authorList>
    </citation>
    <scope>NUCLEOTIDE SEQUENCE [LARGE SCALE GENOMIC DNA]</scope>
    <source>
        <strain evidence="9">cx-624</strain>
    </source>
</reference>
<evidence type="ECO:0000256" key="4">
    <source>
        <dbReference type="ARBA" id="ARBA00022989"/>
    </source>
</evidence>
<reference evidence="8" key="1">
    <citation type="submission" date="2020-07" db="EMBL/GenBank/DDBJ databases">
        <title>Chryseobacterium sp. CX-624.</title>
        <authorList>
            <person name="Yang C."/>
        </authorList>
    </citation>
    <scope>NUCLEOTIDE SEQUENCE</scope>
    <source>
        <strain evidence="8">CX-624</strain>
    </source>
</reference>
<protein>
    <submittedName>
        <fullName evidence="8">Polysaccharide biosynthesis C-terminal domain-containing protein</fullName>
    </submittedName>
</protein>
<evidence type="ECO:0000256" key="2">
    <source>
        <dbReference type="ARBA" id="ARBA00022475"/>
    </source>
</evidence>
<reference evidence="10" key="3">
    <citation type="submission" date="2020-07" db="EMBL/GenBank/DDBJ databases">
        <title>Flavobacterium sp. xlx-214.</title>
        <authorList>
            <person name="Yang C."/>
        </authorList>
    </citation>
    <scope>NUCLEOTIDE SEQUENCE [LARGE SCALE GENOMIC DNA]</scope>
    <source>
        <strain evidence="10">CX-624</strain>
    </source>
</reference>
<feature type="transmembrane region" description="Helical" evidence="6">
    <location>
        <begin position="158"/>
        <end position="179"/>
    </location>
</feature>
<dbReference type="AlphaFoldDB" id="A0A7D7LQK6"/>
<keyword evidence="3 6" id="KW-0812">Transmembrane</keyword>
<evidence type="ECO:0000256" key="3">
    <source>
        <dbReference type="ARBA" id="ARBA00022692"/>
    </source>
</evidence>
<proteinExistence type="predicted"/>
<evidence type="ECO:0000256" key="5">
    <source>
        <dbReference type="ARBA" id="ARBA00023136"/>
    </source>
</evidence>
<feature type="transmembrane region" description="Helical" evidence="6">
    <location>
        <begin position="37"/>
        <end position="62"/>
    </location>
</feature>
<evidence type="ECO:0000313" key="9">
    <source>
        <dbReference type="Proteomes" id="UP000515349"/>
    </source>
</evidence>
<dbReference type="RefSeq" id="WP_181887006.1">
    <property type="nucleotide sequence ID" value="NZ_CP059472.1"/>
</dbReference>
<keyword evidence="4 6" id="KW-1133">Transmembrane helix</keyword>
<dbReference type="EMBL" id="JACEUX010000002">
    <property type="protein sequence ID" value="MBA5246899.1"/>
    <property type="molecule type" value="Genomic_DNA"/>
</dbReference>
<dbReference type="PANTHER" id="PTHR30250:SF11">
    <property type="entry name" value="O-ANTIGEN TRANSPORTER-RELATED"/>
    <property type="match status" value="1"/>
</dbReference>
<accession>A0A7D7LQK6</accession>
<feature type="transmembrane region" description="Helical" evidence="6">
    <location>
        <begin position="129"/>
        <end position="152"/>
    </location>
</feature>
<dbReference type="KEGG" id="cbau:H1R16_08500"/>
<dbReference type="InterPro" id="IPR050833">
    <property type="entry name" value="Poly_Biosynth_Transport"/>
</dbReference>